<dbReference type="STRING" id="4533.J3MBU4"/>
<dbReference type="SUPFAM" id="SSF74788">
    <property type="entry name" value="Cullin repeat-like"/>
    <property type="match status" value="1"/>
</dbReference>
<proteinExistence type="inferred from homology"/>
<dbReference type="GO" id="GO:0015031">
    <property type="term" value="P:protein transport"/>
    <property type="evidence" value="ECO:0007669"/>
    <property type="project" value="UniProtKB-KW"/>
</dbReference>
<dbReference type="Gene3D" id="1.20.1280.170">
    <property type="entry name" value="Exocyst complex component Exo70"/>
    <property type="match status" value="1"/>
</dbReference>
<feature type="domain" description="Exocyst complex subunit Exo70 C-terminal" evidence="4">
    <location>
        <begin position="165"/>
        <end position="512"/>
    </location>
</feature>
<dbReference type="InterPro" id="IPR004140">
    <property type="entry name" value="Exo70"/>
</dbReference>
<protein>
    <recommendedName>
        <fullName evidence="3">Exocyst subunit Exo70 family protein</fullName>
    </recommendedName>
</protein>
<dbReference type="OMA" id="NIFGYQM"/>
<dbReference type="GO" id="GO:0000145">
    <property type="term" value="C:exocyst"/>
    <property type="evidence" value="ECO:0007669"/>
    <property type="project" value="InterPro"/>
</dbReference>
<dbReference type="GO" id="GO:0006887">
    <property type="term" value="P:exocytosis"/>
    <property type="evidence" value="ECO:0007669"/>
    <property type="project" value="UniProtKB-KW"/>
</dbReference>
<dbReference type="PANTHER" id="PTHR12542:SF44">
    <property type="entry name" value="EXOCYST SUBUNIT EXO70 FAMILY PROTEIN"/>
    <property type="match status" value="1"/>
</dbReference>
<evidence type="ECO:0000313" key="6">
    <source>
        <dbReference type="Proteomes" id="UP000006038"/>
    </source>
</evidence>
<reference evidence="5" key="2">
    <citation type="submission" date="2013-04" db="UniProtKB">
        <authorList>
            <consortium name="EnsemblPlants"/>
        </authorList>
    </citation>
    <scope>IDENTIFICATION</scope>
</reference>
<comment type="similarity">
    <text evidence="1 3">Belongs to the EXO70 family.</text>
</comment>
<evidence type="ECO:0000313" key="5">
    <source>
        <dbReference type="EnsemblPlants" id="OB06G14880.1"/>
    </source>
</evidence>
<accession>J3MBU4</accession>
<dbReference type="HOGENOM" id="CLU_027238_0_0_1"/>
<dbReference type="Gramene" id="OB06G14880.1">
    <property type="protein sequence ID" value="OB06G14880.1"/>
    <property type="gene ID" value="OB06G14880"/>
</dbReference>
<evidence type="ECO:0000256" key="2">
    <source>
        <dbReference type="ARBA" id="ARBA00022448"/>
    </source>
</evidence>
<keyword evidence="6" id="KW-1185">Reference proteome</keyword>
<dbReference type="EnsemblPlants" id="OB06G14880.1">
    <property type="protein sequence ID" value="OB06G14880.1"/>
    <property type="gene ID" value="OB06G14880"/>
</dbReference>
<dbReference type="Pfam" id="PF03081">
    <property type="entry name" value="Exo70_C"/>
    <property type="match status" value="1"/>
</dbReference>
<comment type="function">
    <text evidence="3">Component of the exocyst complex.</text>
</comment>
<keyword evidence="3" id="KW-0268">Exocytosis</keyword>
<evidence type="ECO:0000256" key="3">
    <source>
        <dbReference type="RuleBase" id="RU365026"/>
    </source>
</evidence>
<evidence type="ECO:0000259" key="4">
    <source>
        <dbReference type="Pfam" id="PF03081"/>
    </source>
</evidence>
<dbReference type="PANTHER" id="PTHR12542">
    <property type="entry name" value="EXOCYST COMPLEX PROTEIN EXO70"/>
    <property type="match status" value="1"/>
</dbReference>
<dbReference type="InterPro" id="IPR016159">
    <property type="entry name" value="Cullin_repeat-like_dom_sf"/>
</dbReference>
<dbReference type="GO" id="GO:0005546">
    <property type="term" value="F:phosphatidylinositol-4,5-bisphosphate binding"/>
    <property type="evidence" value="ECO:0007669"/>
    <property type="project" value="InterPro"/>
</dbReference>
<dbReference type="Proteomes" id="UP000006038">
    <property type="component" value="Chromosome 6"/>
</dbReference>
<dbReference type="InterPro" id="IPR046364">
    <property type="entry name" value="Exo70_C"/>
</dbReference>
<name>J3MBU4_ORYBR</name>
<reference evidence="5" key="1">
    <citation type="journal article" date="2013" name="Nat. Commun.">
        <title>Whole-genome sequencing of Oryza brachyantha reveals mechanisms underlying Oryza genome evolution.</title>
        <authorList>
            <person name="Chen J."/>
            <person name="Huang Q."/>
            <person name="Gao D."/>
            <person name="Wang J."/>
            <person name="Lang Y."/>
            <person name="Liu T."/>
            <person name="Li B."/>
            <person name="Bai Z."/>
            <person name="Luis Goicoechea J."/>
            <person name="Liang C."/>
            <person name="Chen C."/>
            <person name="Zhang W."/>
            <person name="Sun S."/>
            <person name="Liao Y."/>
            <person name="Zhang X."/>
            <person name="Yang L."/>
            <person name="Song C."/>
            <person name="Wang M."/>
            <person name="Shi J."/>
            <person name="Liu G."/>
            <person name="Liu J."/>
            <person name="Zhou H."/>
            <person name="Zhou W."/>
            <person name="Yu Q."/>
            <person name="An N."/>
            <person name="Chen Y."/>
            <person name="Cai Q."/>
            <person name="Wang B."/>
            <person name="Liu B."/>
            <person name="Min J."/>
            <person name="Huang Y."/>
            <person name="Wu H."/>
            <person name="Li Z."/>
            <person name="Zhang Y."/>
            <person name="Yin Y."/>
            <person name="Song W."/>
            <person name="Jiang J."/>
            <person name="Jackson S.A."/>
            <person name="Wing R.A."/>
            <person name="Wang J."/>
            <person name="Chen M."/>
        </authorList>
    </citation>
    <scope>NUCLEOTIDE SEQUENCE [LARGE SCALE GENOMIC DNA]</scope>
    <source>
        <strain evidence="5">cv. IRGC 101232</strain>
    </source>
</reference>
<keyword evidence="2 3" id="KW-0813">Transport</keyword>
<evidence type="ECO:0000256" key="1">
    <source>
        <dbReference type="ARBA" id="ARBA00006756"/>
    </source>
</evidence>
<sequence>MGSLATELCHLKIWKSDALAGCLGCACTAASIWELARSSCRGGASSSASASAASSMTMSTSRSSAGGSSSGANCLSLDGYYMAISEERTVRSGQISSVTADYIDLKSVSILNKIASFMIEAGHEQMLRAAFDRHSEHLVRYIEILDIDNILGNHMEESTELVLKVWTSTMRIVFRALSEMQRQLNQNDFEIFSSLKEDYFSAIGKVSVMKLLNYAKVLCIKVSPSNDPSCKDTNAAVKHDISKMVNVLTMFQSLDDVKLEILDLFSGQTKDLILAEIERLTNELSANFLEHLVELNGLLRSQQLAISNTGVHSIARHIMDLIRLLLQQKNTVHVMLNGDPDKFGHMVTHLITSLEFLLDTTSRSLALQGQQQLFLLNNMNFILEQASRCTDLKLILGESWCSQQHGQLVQLMAGYLEASWTPAMSPSPFGGARNPVILLSPQMFSKFTSHFEMTYNVQKTWKVSDPLVRQKLREAITQKVIPLYRMCLESYSEKKQQKSARLDVEHLKAQLLEIFEG</sequence>
<dbReference type="eggNOG" id="KOG2344">
    <property type="taxonomic scope" value="Eukaryota"/>
</dbReference>
<organism evidence="5">
    <name type="scientific">Oryza brachyantha</name>
    <name type="common">malo sina</name>
    <dbReference type="NCBI Taxonomy" id="4533"/>
    <lineage>
        <taxon>Eukaryota</taxon>
        <taxon>Viridiplantae</taxon>
        <taxon>Streptophyta</taxon>
        <taxon>Embryophyta</taxon>
        <taxon>Tracheophyta</taxon>
        <taxon>Spermatophyta</taxon>
        <taxon>Magnoliopsida</taxon>
        <taxon>Liliopsida</taxon>
        <taxon>Poales</taxon>
        <taxon>Poaceae</taxon>
        <taxon>BOP clade</taxon>
        <taxon>Oryzoideae</taxon>
        <taxon>Oryzeae</taxon>
        <taxon>Oryzinae</taxon>
        <taxon>Oryza</taxon>
    </lineage>
</organism>
<dbReference type="AlphaFoldDB" id="J3MBU4"/>
<keyword evidence="3" id="KW-0653">Protein transport</keyword>